<dbReference type="Pfam" id="PF12079">
    <property type="entry name" value="DUF3558"/>
    <property type="match status" value="1"/>
</dbReference>
<evidence type="ECO:0000256" key="1">
    <source>
        <dbReference type="SAM" id="MobiDB-lite"/>
    </source>
</evidence>
<dbReference type="Proteomes" id="UP001165042">
    <property type="component" value="Unassembled WGS sequence"/>
</dbReference>
<reference evidence="2" key="1">
    <citation type="submission" date="2023-02" db="EMBL/GenBank/DDBJ databases">
        <title>Actinokineospora globicatena NBRC 15670.</title>
        <authorList>
            <person name="Ichikawa N."/>
            <person name="Sato H."/>
            <person name="Tonouchi N."/>
        </authorList>
    </citation>
    <scope>NUCLEOTIDE SEQUENCE</scope>
    <source>
        <strain evidence="2">NBRC 15670</strain>
    </source>
</reference>
<keyword evidence="3" id="KW-1185">Reference proteome</keyword>
<dbReference type="PROSITE" id="PS51257">
    <property type="entry name" value="PROKAR_LIPOPROTEIN"/>
    <property type="match status" value="1"/>
</dbReference>
<evidence type="ECO:0008006" key="4">
    <source>
        <dbReference type="Google" id="ProtNLM"/>
    </source>
</evidence>
<sequence length="181" mass="18433">MRRTWVLGGAVGGVLILAGCTSQTPGIATEVSLAPPTTSSRAESGGPSTAQPVSIKPCSLLSAADVAELGITTAGKPNETKGSATCLWRVEKPLAAESYDVGVTYYKQRGVDDLVTEHTREPVQVGKHKGVKALGDTDSGCIIALGITATSRVDVRAIGGDSAGLCGAAMAAAERVETRLP</sequence>
<dbReference type="EMBL" id="BSSD01000002">
    <property type="protein sequence ID" value="GLW90857.1"/>
    <property type="molecule type" value="Genomic_DNA"/>
</dbReference>
<name>A0A9W6V6Z0_9PSEU</name>
<dbReference type="AlphaFoldDB" id="A0A9W6V6Z0"/>
<protein>
    <recommendedName>
        <fullName evidence="4">DUF3558 domain-containing protein</fullName>
    </recommendedName>
</protein>
<evidence type="ECO:0000313" key="3">
    <source>
        <dbReference type="Proteomes" id="UP001165042"/>
    </source>
</evidence>
<comment type="caution">
    <text evidence="2">The sequence shown here is derived from an EMBL/GenBank/DDBJ whole genome shotgun (WGS) entry which is preliminary data.</text>
</comment>
<dbReference type="RefSeq" id="WP_285609287.1">
    <property type="nucleotide sequence ID" value="NZ_BSSD01000002.1"/>
</dbReference>
<evidence type="ECO:0000313" key="2">
    <source>
        <dbReference type="EMBL" id="GLW90857.1"/>
    </source>
</evidence>
<gene>
    <name evidence="2" type="ORF">Aglo03_16730</name>
</gene>
<organism evidence="2 3">
    <name type="scientific">Actinokineospora globicatena</name>
    <dbReference type="NCBI Taxonomy" id="103729"/>
    <lineage>
        <taxon>Bacteria</taxon>
        <taxon>Bacillati</taxon>
        <taxon>Actinomycetota</taxon>
        <taxon>Actinomycetes</taxon>
        <taxon>Pseudonocardiales</taxon>
        <taxon>Pseudonocardiaceae</taxon>
        <taxon>Actinokineospora</taxon>
    </lineage>
</organism>
<accession>A0A9W6V6Z0</accession>
<proteinExistence type="predicted"/>
<feature type="compositionally biased region" description="Polar residues" evidence="1">
    <location>
        <begin position="35"/>
        <end position="52"/>
    </location>
</feature>
<dbReference type="InterPro" id="IPR024520">
    <property type="entry name" value="DUF3558"/>
</dbReference>
<feature type="region of interest" description="Disordered" evidence="1">
    <location>
        <begin position="33"/>
        <end position="53"/>
    </location>
</feature>